<dbReference type="InterPro" id="IPR038765">
    <property type="entry name" value="Papain-like_cys_pep_sf"/>
</dbReference>
<evidence type="ECO:0000313" key="7">
    <source>
        <dbReference type="EMBL" id="SDS43693.1"/>
    </source>
</evidence>
<dbReference type="GO" id="GO:0008933">
    <property type="term" value="F:peptidoglycan lytic transglycosylase activity"/>
    <property type="evidence" value="ECO:0007669"/>
    <property type="project" value="InterPro"/>
</dbReference>
<keyword evidence="8" id="KW-1185">Reference proteome</keyword>
<evidence type="ECO:0000256" key="4">
    <source>
        <dbReference type="ARBA" id="ARBA00022801"/>
    </source>
</evidence>
<dbReference type="STRING" id="642780.SAMN04488570_1878"/>
<evidence type="ECO:0000259" key="6">
    <source>
        <dbReference type="PROSITE" id="PS51935"/>
    </source>
</evidence>
<dbReference type="PROSITE" id="PS00922">
    <property type="entry name" value="TRANSGLYCOSYLASE"/>
    <property type="match status" value="1"/>
</dbReference>
<dbReference type="InterPro" id="IPR023346">
    <property type="entry name" value="Lysozyme-like_dom_sf"/>
</dbReference>
<comment type="similarity">
    <text evidence="2">Belongs to the transglycosylase Slt family.</text>
</comment>
<evidence type="ECO:0000256" key="5">
    <source>
        <dbReference type="ARBA" id="ARBA00022807"/>
    </source>
</evidence>
<dbReference type="RefSeq" id="WP_091733688.1">
    <property type="nucleotide sequence ID" value="NZ_LT629757.1"/>
</dbReference>
<feature type="domain" description="NlpC/P60" evidence="6">
    <location>
        <begin position="84"/>
        <end position="212"/>
    </location>
</feature>
<dbReference type="InterPro" id="IPR000064">
    <property type="entry name" value="NLP_P60_dom"/>
</dbReference>
<dbReference type="Gene3D" id="3.90.1720.10">
    <property type="entry name" value="endopeptidase domain like (from Nostoc punctiforme)"/>
    <property type="match status" value="1"/>
</dbReference>
<comment type="similarity">
    <text evidence="1">Belongs to the peptidase C40 family.</text>
</comment>
<protein>
    <submittedName>
        <fullName evidence="7">Cell wall-associated hydrolase, NlpC family</fullName>
    </submittedName>
</protein>
<dbReference type="InterPro" id="IPR000189">
    <property type="entry name" value="Transglyc_AS"/>
</dbReference>
<evidence type="ECO:0000313" key="8">
    <source>
        <dbReference type="Proteomes" id="UP000198859"/>
    </source>
</evidence>
<dbReference type="EMBL" id="LT629757">
    <property type="protein sequence ID" value="SDS43693.1"/>
    <property type="molecule type" value="Genomic_DNA"/>
</dbReference>
<dbReference type="AlphaFoldDB" id="A0A1H1S710"/>
<dbReference type="OrthoDB" id="9815778at2"/>
<dbReference type="PROSITE" id="PS51935">
    <property type="entry name" value="NLPC_P60"/>
    <property type="match status" value="1"/>
</dbReference>
<evidence type="ECO:0000256" key="2">
    <source>
        <dbReference type="ARBA" id="ARBA00007734"/>
    </source>
</evidence>
<keyword evidence="5" id="KW-0788">Thiol protease</keyword>
<evidence type="ECO:0000256" key="1">
    <source>
        <dbReference type="ARBA" id="ARBA00007074"/>
    </source>
</evidence>
<accession>A0A1H1S710</accession>
<dbReference type="GO" id="GO:0008234">
    <property type="term" value="F:cysteine-type peptidase activity"/>
    <property type="evidence" value="ECO:0007669"/>
    <property type="project" value="UniProtKB-KW"/>
</dbReference>
<dbReference type="GO" id="GO:0016020">
    <property type="term" value="C:membrane"/>
    <property type="evidence" value="ECO:0007669"/>
    <property type="project" value="InterPro"/>
</dbReference>
<dbReference type="PANTHER" id="PTHR47053:SF1">
    <property type="entry name" value="MUREIN DD-ENDOPEPTIDASE MEPH-RELATED"/>
    <property type="match status" value="1"/>
</dbReference>
<reference evidence="8" key="1">
    <citation type="submission" date="2016-10" db="EMBL/GenBank/DDBJ databases">
        <authorList>
            <person name="Varghese N."/>
            <person name="Submissions S."/>
        </authorList>
    </citation>
    <scope>NUCLEOTIDE SEQUENCE [LARGE SCALE GENOMIC DNA]</scope>
    <source>
        <strain evidence="8">DSM 22127</strain>
    </source>
</reference>
<dbReference type="SUPFAM" id="SSF54001">
    <property type="entry name" value="Cysteine proteinases"/>
    <property type="match status" value="1"/>
</dbReference>
<dbReference type="SUPFAM" id="SSF53955">
    <property type="entry name" value="Lysozyme-like"/>
    <property type="match status" value="1"/>
</dbReference>
<keyword evidence="3" id="KW-0645">Protease</keyword>
<evidence type="ECO:0000256" key="3">
    <source>
        <dbReference type="ARBA" id="ARBA00022670"/>
    </source>
</evidence>
<dbReference type="CDD" id="cd00254">
    <property type="entry name" value="LT-like"/>
    <property type="match status" value="1"/>
</dbReference>
<dbReference type="InterPro" id="IPR051202">
    <property type="entry name" value="Peptidase_C40"/>
</dbReference>
<organism evidence="7 8">
    <name type="scientific">Nocardioides scoriae</name>
    <dbReference type="NCBI Taxonomy" id="642780"/>
    <lineage>
        <taxon>Bacteria</taxon>
        <taxon>Bacillati</taxon>
        <taxon>Actinomycetota</taxon>
        <taxon>Actinomycetes</taxon>
        <taxon>Propionibacteriales</taxon>
        <taxon>Nocardioidaceae</taxon>
        <taxon>Nocardioides</taxon>
    </lineage>
</organism>
<dbReference type="Pfam" id="PF00877">
    <property type="entry name" value="NLPC_P60"/>
    <property type="match status" value="1"/>
</dbReference>
<dbReference type="GO" id="GO:0006508">
    <property type="term" value="P:proteolysis"/>
    <property type="evidence" value="ECO:0007669"/>
    <property type="project" value="UniProtKB-KW"/>
</dbReference>
<keyword evidence="4 7" id="KW-0378">Hydrolase</keyword>
<dbReference type="InterPro" id="IPR008258">
    <property type="entry name" value="Transglycosylase_SLT_dom_1"/>
</dbReference>
<sequence>MTVTGVTGRIAELQAALAKLAAPGAAPTSGTDFAQSLSSAVAAATATDGTDPLTAGATVGAAGVTPSTSVAVPGVPVTGSKGSGVTGADVVTEASKYIGLPYVWGGTSPTKGMDCSGLVQVVYKNLGFDLPRVSYQQAAAGRPVASMAQAKPGDLIAWDNSSRNNGVDHIAIYIGGGKMIEAPRTGLDIRLVDVPSKPDVIRRILPEAGAASAGRASTVSATTGAGGAAQGPYADLFNRVGTKYGVSPALLSAVAKAESNYDPRAVSPAGAQGLMQLMPGTARGLGVANSFDPAQAVDGAARMLRDLIHRFGRTDLALAGYNAGPGAVMKYHGIPPYQETQNYVRKIMTSLGRAA</sequence>
<gene>
    <name evidence="7" type="ORF">SAMN04488570_1878</name>
</gene>
<proteinExistence type="inferred from homology"/>
<dbReference type="GO" id="GO:0000270">
    <property type="term" value="P:peptidoglycan metabolic process"/>
    <property type="evidence" value="ECO:0007669"/>
    <property type="project" value="InterPro"/>
</dbReference>
<dbReference type="Proteomes" id="UP000198859">
    <property type="component" value="Chromosome I"/>
</dbReference>
<name>A0A1H1S710_9ACTN</name>
<dbReference type="Pfam" id="PF01464">
    <property type="entry name" value="SLT"/>
    <property type="match status" value="1"/>
</dbReference>
<dbReference type="PANTHER" id="PTHR47053">
    <property type="entry name" value="MUREIN DD-ENDOPEPTIDASE MEPH-RELATED"/>
    <property type="match status" value="1"/>
</dbReference>
<dbReference type="Gene3D" id="1.10.530.10">
    <property type="match status" value="1"/>
</dbReference>